<dbReference type="Gene3D" id="2.60.200.20">
    <property type="match status" value="1"/>
</dbReference>
<organism evidence="4 5">
    <name type="scientific">Virgisporangium ochraceum</name>
    <dbReference type="NCBI Taxonomy" id="65505"/>
    <lineage>
        <taxon>Bacteria</taxon>
        <taxon>Bacillati</taxon>
        <taxon>Actinomycetota</taxon>
        <taxon>Actinomycetes</taxon>
        <taxon>Micromonosporales</taxon>
        <taxon>Micromonosporaceae</taxon>
        <taxon>Virgisporangium</taxon>
    </lineage>
</organism>
<dbReference type="InterPro" id="IPR000253">
    <property type="entry name" value="FHA_dom"/>
</dbReference>
<evidence type="ECO:0000259" key="3">
    <source>
        <dbReference type="PROSITE" id="PS51746"/>
    </source>
</evidence>
<evidence type="ECO:0000313" key="4">
    <source>
        <dbReference type="EMBL" id="GIJ75422.1"/>
    </source>
</evidence>
<dbReference type="InterPro" id="IPR036457">
    <property type="entry name" value="PPM-type-like_dom_sf"/>
</dbReference>
<dbReference type="PANTHER" id="PTHR23308">
    <property type="entry name" value="NUCLEAR INHIBITOR OF PROTEIN PHOSPHATASE-1"/>
    <property type="match status" value="1"/>
</dbReference>
<dbReference type="SMART" id="SM00331">
    <property type="entry name" value="PP2C_SIG"/>
    <property type="match status" value="1"/>
</dbReference>
<feature type="domain" description="FHA" evidence="2">
    <location>
        <begin position="57"/>
        <end position="106"/>
    </location>
</feature>
<keyword evidence="1" id="KW-0597">Phosphoprotein</keyword>
<evidence type="ECO:0000259" key="2">
    <source>
        <dbReference type="PROSITE" id="PS50006"/>
    </source>
</evidence>
<dbReference type="InterPro" id="IPR050923">
    <property type="entry name" value="Cell_Proc_Reg/RNA_Proc"/>
</dbReference>
<dbReference type="InterPro" id="IPR001932">
    <property type="entry name" value="PPM-type_phosphatase-like_dom"/>
</dbReference>
<evidence type="ECO:0000313" key="5">
    <source>
        <dbReference type="Proteomes" id="UP000635606"/>
    </source>
</evidence>
<proteinExistence type="predicted"/>
<dbReference type="SMART" id="SM00240">
    <property type="entry name" value="FHA"/>
    <property type="match status" value="1"/>
</dbReference>
<dbReference type="SUPFAM" id="SSF49879">
    <property type="entry name" value="SMAD/FHA domain"/>
    <property type="match status" value="1"/>
</dbReference>
<protein>
    <recommendedName>
        <fullName evidence="6">Protein serine/threonine phosphatase</fullName>
    </recommendedName>
</protein>
<dbReference type="EMBL" id="BOPH01000157">
    <property type="protein sequence ID" value="GIJ75422.1"/>
    <property type="molecule type" value="Genomic_DNA"/>
</dbReference>
<evidence type="ECO:0008006" key="6">
    <source>
        <dbReference type="Google" id="ProtNLM"/>
    </source>
</evidence>
<dbReference type="CDD" id="cd00060">
    <property type="entry name" value="FHA"/>
    <property type="match status" value="1"/>
</dbReference>
<dbReference type="Proteomes" id="UP000635606">
    <property type="component" value="Unassembled WGS sequence"/>
</dbReference>
<dbReference type="PROSITE" id="PS50006">
    <property type="entry name" value="FHA_DOMAIN"/>
    <property type="match status" value="1"/>
</dbReference>
<keyword evidence="5" id="KW-1185">Reference proteome</keyword>
<gene>
    <name evidence="4" type="ORF">Voc01_103390</name>
</gene>
<dbReference type="SMART" id="SM00332">
    <property type="entry name" value="PP2Cc"/>
    <property type="match status" value="1"/>
</dbReference>
<name>A0A8J4A414_9ACTN</name>
<dbReference type="Pfam" id="PF13672">
    <property type="entry name" value="PP2C_2"/>
    <property type="match status" value="1"/>
</dbReference>
<dbReference type="AlphaFoldDB" id="A0A8J4A414"/>
<accession>A0A8J4A414</accession>
<dbReference type="SUPFAM" id="SSF81606">
    <property type="entry name" value="PP2C-like"/>
    <property type="match status" value="1"/>
</dbReference>
<dbReference type="InterPro" id="IPR008984">
    <property type="entry name" value="SMAD_FHA_dom_sf"/>
</dbReference>
<dbReference type="Gene3D" id="3.60.40.10">
    <property type="entry name" value="PPM-type phosphatase domain"/>
    <property type="match status" value="1"/>
</dbReference>
<reference evidence="4" key="1">
    <citation type="submission" date="2021-01" db="EMBL/GenBank/DDBJ databases">
        <title>Whole genome shotgun sequence of Virgisporangium ochraceum NBRC 16418.</title>
        <authorList>
            <person name="Komaki H."/>
            <person name="Tamura T."/>
        </authorList>
    </citation>
    <scope>NUCLEOTIDE SEQUENCE</scope>
    <source>
        <strain evidence="4">NBRC 16418</strain>
    </source>
</reference>
<sequence>MSKSIEPVGGPFARRRAEIAATIERTGLPPRGEGIPIAWLRTISGGDLDVLLTNDDVLIGRAHGCDLVLRHDTVSRQHLRLQFRSGHWYAIRLPTAAPTRLNDRDIPEGRPVRLASGDVLTLGRDVALRLTTPSEAATALGMDTGGESVTGGRHSNEDSLLMLSDLVAVADGVGGRPGGAVASALAVDMLRHLPRLLTLQQFAPVIDAAVRSLAASDPAQRHMATTLDAAHLINEAGTWKVAGVHIGDGMAIVDDGVRLTVLTQPHNLGGQLAAEGNPAAGRHPERDRLVRAFGLPESQSDAWTHRAAAGNRYILTTDGIPTALGPDRFIRALGALRRRTPHDAARALIDVAGREAVIPPGDIDNLTVVIADVVQIEDAPGHVKGSGL</sequence>
<dbReference type="Pfam" id="PF00498">
    <property type="entry name" value="FHA"/>
    <property type="match status" value="1"/>
</dbReference>
<feature type="domain" description="PPM-type phosphatase" evidence="3">
    <location>
        <begin position="143"/>
        <end position="373"/>
    </location>
</feature>
<dbReference type="PROSITE" id="PS51746">
    <property type="entry name" value="PPM_2"/>
    <property type="match status" value="1"/>
</dbReference>
<comment type="caution">
    <text evidence="4">The sequence shown here is derived from an EMBL/GenBank/DDBJ whole genome shotgun (WGS) entry which is preliminary data.</text>
</comment>
<dbReference type="RefSeq" id="WP_203935185.1">
    <property type="nucleotide sequence ID" value="NZ_BOPH01000157.1"/>
</dbReference>
<evidence type="ECO:0000256" key="1">
    <source>
        <dbReference type="ARBA" id="ARBA00022553"/>
    </source>
</evidence>